<dbReference type="SMART" id="SM00866">
    <property type="entry name" value="UTRA"/>
    <property type="match status" value="1"/>
</dbReference>
<dbReference type="InterPro" id="IPR036388">
    <property type="entry name" value="WH-like_DNA-bd_sf"/>
</dbReference>
<dbReference type="InterPro" id="IPR036390">
    <property type="entry name" value="WH_DNA-bd_sf"/>
</dbReference>
<evidence type="ECO:0000256" key="1">
    <source>
        <dbReference type="ARBA" id="ARBA00023015"/>
    </source>
</evidence>
<evidence type="ECO:0000256" key="4">
    <source>
        <dbReference type="NCBIfam" id="TIGR02404"/>
    </source>
</evidence>
<dbReference type="SUPFAM" id="SSF64288">
    <property type="entry name" value="Chorismate lyase-like"/>
    <property type="match status" value="1"/>
</dbReference>
<feature type="domain" description="HTH gntR-type" evidence="5">
    <location>
        <begin position="1"/>
        <end position="69"/>
    </location>
</feature>
<dbReference type="Pfam" id="PF07702">
    <property type="entry name" value="UTRA"/>
    <property type="match status" value="1"/>
</dbReference>
<keyword evidence="3" id="KW-0804">Transcription</keyword>
<evidence type="ECO:0000259" key="5">
    <source>
        <dbReference type="PROSITE" id="PS50949"/>
    </source>
</evidence>
<evidence type="ECO:0000256" key="3">
    <source>
        <dbReference type="ARBA" id="ARBA00023163"/>
    </source>
</evidence>
<dbReference type="NCBIfam" id="TIGR02404">
    <property type="entry name" value="trehalos_R_Bsub"/>
    <property type="match status" value="1"/>
</dbReference>
<reference evidence="7" key="1">
    <citation type="journal article" date="2019" name="Int. J. Syst. Evol. Microbiol.">
        <title>The Global Catalogue of Microorganisms (GCM) 10K type strain sequencing project: providing services to taxonomists for standard genome sequencing and annotation.</title>
        <authorList>
            <consortium name="The Broad Institute Genomics Platform"/>
            <consortium name="The Broad Institute Genome Sequencing Center for Infectious Disease"/>
            <person name="Wu L."/>
            <person name="Ma J."/>
        </authorList>
    </citation>
    <scope>NUCLEOTIDE SEQUENCE [LARGE SCALE GENOMIC DNA]</scope>
    <source>
        <strain evidence="7">TISTR 1535</strain>
    </source>
</reference>
<protein>
    <recommendedName>
        <fullName evidence="4">Trehalose operon repressor</fullName>
    </recommendedName>
</protein>
<dbReference type="SMART" id="SM00345">
    <property type="entry name" value="HTH_GNTR"/>
    <property type="match status" value="1"/>
</dbReference>
<evidence type="ECO:0000313" key="7">
    <source>
        <dbReference type="Proteomes" id="UP001597502"/>
    </source>
</evidence>
<evidence type="ECO:0000256" key="2">
    <source>
        <dbReference type="ARBA" id="ARBA00023125"/>
    </source>
</evidence>
<keyword evidence="7" id="KW-1185">Reference proteome</keyword>
<keyword evidence="2" id="KW-0238">DNA-binding</keyword>
<dbReference type="PANTHER" id="PTHR44846:SF12">
    <property type="entry name" value="HTH-TYPE TRANSCRIPTIONAL REGULATOR TRER"/>
    <property type="match status" value="1"/>
</dbReference>
<dbReference type="CDD" id="cd07377">
    <property type="entry name" value="WHTH_GntR"/>
    <property type="match status" value="1"/>
</dbReference>
<comment type="caution">
    <text evidence="6">The sequence shown here is derived from an EMBL/GenBank/DDBJ whole genome shotgun (WGS) entry which is preliminary data.</text>
</comment>
<accession>A0ABW5V652</accession>
<dbReference type="PRINTS" id="PR00035">
    <property type="entry name" value="HTHGNTR"/>
</dbReference>
<dbReference type="InterPro" id="IPR012770">
    <property type="entry name" value="TreR"/>
</dbReference>
<dbReference type="PROSITE" id="PS50949">
    <property type="entry name" value="HTH_GNTR"/>
    <property type="match status" value="1"/>
</dbReference>
<dbReference type="InterPro" id="IPR000524">
    <property type="entry name" value="Tscrpt_reg_HTH_GntR"/>
</dbReference>
<dbReference type="Gene3D" id="1.10.10.10">
    <property type="entry name" value="Winged helix-like DNA-binding domain superfamily/Winged helix DNA-binding domain"/>
    <property type="match status" value="1"/>
</dbReference>
<name>A0ABW5V652_9BACI</name>
<dbReference type="Proteomes" id="UP001597502">
    <property type="component" value="Unassembled WGS sequence"/>
</dbReference>
<dbReference type="InterPro" id="IPR028978">
    <property type="entry name" value="Chorismate_lyase_/UTRA_dom_sf"/>
</dbReference>
<dbReference type="SUPFAM" id="SSF46785">
    <property type="entry name" value="Winged helix' DNA-binding domain"/>
    <property type="match status" value="1"/>
</dbReference>
<organism evidence="6 7">
    <name type="scientific">Lentibacillus juripiscarius</name>
    <dbReference type="NCBI Taxonomy" id="257446"/>
    <lineage>
        <taxon>Bacteria</taxon>
        <taxon>Bacillati</taxon>
        <taxon>Bacillota</taxon>
        <taxon>Bacilli</taxon>
        <taxon>Bacillales</taxon>
        <taxon>Bacillaceae</taxon>
        <taxon>Lentibacillus</taxon>
    </lineage>
</organism>
<sequence length="237" mass="27852">MQKYLTIYYDLVNKIETKQWPESSMLPSEHELTQMYTTSRETIRKALNLLAQEGYIQKIRGKGSVIIDVDKFDFPVSGIASFKEMEQKLNISAKTVVNELAIMEADDELQSKLQVELRDPIWKVVRVREISGERIILDKDYLNQDIVPALTKEICEDSIYHYLENELMLRISFARKEIMVESPTDEDQTLLDLEGHSTIVVIKSYVYLDDARLFQYTESRHRPDKFRFTDFARRLKN</sequence>
<gene>
    <name evidence="6" type="primary">treR</name>
    <name evidence="6" type="ORF">ACFSUO_03705</name>
</gene>
<dbReference type="PANTHER" id="PTHR44846">
    <property type="entry name" value="MANNOSYL-D-GLYCERATE TRANSPORT/METABOLISM SYSTEM REPRESSOR MNGR-RELATED"/>
    <property type="match status" value="1"/>
</dbReference>
<dbReference type="RefSeq" id="WP_382391223.1">
    <property type="nucleotide sequence ID" value="NZ_JBHUNA010000005.1"/>
</dbReference>
<dbReference type="Gene3D" id="3.40.1410.10">
    <property type="entry name" value="Chorismate lyase-like"/>
    <property type="match status" value="1"/>
</dbReference>
<proteinExistence type="predicted"/>
<evidence type="ECO:0000313" key="6">
    <source>
        <dbReference type="EMBL" id="MFD2760090.1"/>
    </source>
</evidence>
<dbReference type="InterPro" id="IPR011663">
    <property type="entry name" value="UTRA"/>
</dbReference>
<dbReference type="Pfam" id="PF00392">
    <property type="entry name" value="GntR"/>
    <property type="match status" value="1"/>
</dbReference>
<dbReference type="InterPro" id="IPR050679">
    <property type="entry name" value="Bact_HTH_transcr_reg"/>
</dbReference>
<dbReference type="EMBL" id="JBHUNA010000005">
    <property type="protein sequence ID" value="MFD2760090.1"/>
    <property type="molecule type" value="Genomic_DNA"/>
</dbReference>
<keyword evidence="1" id="KW-0805">Transcription regulation</keyword>